<protein>
    <submittedName>
        <fullName evidence="2">Uncharacterized protein</fullName>
    </submittedName>
</protein>
<feature type="compositionally biased region" description="Low complexity" evidence="1">
    <location>
        <begin position="325"/>
        <end position="338"/>
    </location>
</feature>
<gene>
    <name evidence="2" type="ORF">QBC37DRAFT_35681</name>
</gene>
<dbReference type="Proteomes" id="UP001301769">
    <property type="component" value="Unassembled WGS sequence"/>
</dbReference>
<reference evidence="2" key="1">
    <citation type="journal article" date="2023" name="Mol. Phylogenet. Evol.">
        <title>Genome-scale phylogeny and comparative genomics of the fungal order Sordariales.</title>
        <authorList>
            <person name="Hensen N."/>
            <person name="Bonometti L."/>
            <person name="Westerberg I."/>
            <person name="Brannstrom I.O."/>
            <person name="Guillou S."/>
            <person name="Cros-Aarteil S."/>
            <person name="Calhoun S."/>
            <person name="Haridas S."/>
            <person name="Kuo A."/>
            <person name="Mondo S."/>
            <person name="Pangilinan J."/>
            <person name="Riley R."/>
            <person name="LaButti K."/>
            <person name="Andreopoulos B."/>
            <person name="Lipzen A."/>
            <person name="Chen C."/>
            <person name="Yan M."/>
            <person name="Daum C."/>
            <person name="Ng V."/>
            <person name="Clum A."/>
            <person name="Steindorff A."/>
            <person name="Ohm R.A."/>
            <person name="Martin F."/>
            <person name="Silar P."/>
            <person name="Natvig D.O."/>
            <person name="Lalanne C."/>
            <person name="Gautier V."/>
            <person name="Ament-Velasquez S.L."/>
            <person name="Kruys A."/>
            <person name="Hutchinson M.I."/>
            <person name="Powell A.J."/>
            <person name="Barry K."/>
            <person name="Miller A.N."/>
            <person name="Grigoriev I.V."/>
            <person name="Debuchy R."/>
            <person name="Gladieux P."/>
            <person name="Hiltunen Thoren M."/>
            <person name="Johannesson H."/>
        </authorList>
    </citation>
    <scope>NUCLEOTIDE SEQUENCE</scope>
    <source>
        <strain evidence="2">PSN293</strain>
    </source>
</reference>
<sequence>MAVNIPAATFTTYIPPTTPPLTQFTPAPTCYPKTSGEQMWHVTGLCYPYARNGNPNSVPLPQCTYTRAGNPEENKAECGNRWGGPGIDQGVIGSCPVGFTSAGVDNGYPSNPFDRTFWFPTLTSQIFDVTATAVICCPSVEGLDFKARSTGNVYTETSTFHSGVWFDMYVPVPYCYAHPATALDGKTVTMGVYHDSRVFDRKKKREVGSSQEESLNKRQDWPWDAPGFGWGDVGQTTTAVFNARHDTIWAEEVRYYYTVFHKTHTCYEKCAEYFSSSYYNTDPNFTPPPPTMTPTTTPPAVSPHPSSGFPHSSGFGGSGRPPYPSSSSRGSGAPFPTSSGGGGGKDDGGHAGNKPPVYTGKPPLQNNFTGPVQSEAPGVRLGSLAVLSTLAVGFLGLTLAL</sequence>
<dbReference type="EMBL" id="MU858177">
    <property type="protein sequence ID" value="KAK4210335.1"/>
    <property type="molecule type" value="Genomic_DNA"/>
</dbReference>
<comment type="caution">
    <text evidence="2">The sequence shown here is derived from an EMBL/GenBank/DDBJ whole genome shotgun (WGS) entry which is preliminary data.</text>
</comment>
<accession>A0AAN6Y319</accession>
<feature type="compositionally biased region" description="Pro residues" evidence="1">
    <location>
        <begin position="285"/>
        <end position="302"/>
    </location>
</feature>
<organism evidence="2 3">
    <name type="scientific">Rhypophila decipiens</name>
    <dbReference type="NCBI Taxonomy" id="261697"/>
    <lineage>
        <taxon>Eukaryota</taxon>
        <taxon>Fungi</taxon>
        <taxon>Dikarya</taxon>
        <taxon>Ascomycota</taxon>
        <taxon>Pezizomycotina</taxon>
        <taxon>Sordariomycetes</taxon>
        <taxon>Sordariomycetidae</taxon>
        <taxon>Sordariales</taxon>
        <taxon>Naviculisporaceae</taxon>
        <taxon>Rhypophila</taxon>
    </lineage>
</organism>
<feature type="compositionally biased region" description="Low complexity" evidence="1">
    <location>
        <begin position="303"/>
        <end position="313"/>
    </location>
</feature>
<reference evidence="2" key="2">
    <citation type="submission" date="2023-05" db="EMBL/GenBank/DDBJ databases">
        <authorList>
            <consortium name="Lawrence Berkeley National Laboratory"/>
            <person name="Steindorff A."/>
            <person name="Hensen N."/>
            <person name="Bonometti L."/>
            <person name="Westerberg I."/>
            <person name="Brannstrom I.O."/>
            <person name="Guillou S."/>
            <person name="Cros-Aarteil S."/>
            <person name="Calhoun S."/>
            <person name="Haridas S."/>
            <person name="Kuo A."/>
            <person name="Mondo S."/>
            <person name="Pangilinan J."/>
            <person name="Riley R."/>
            <person name="Labutti K."/>
            <person name="Andreopoulos B."/>
            <person name="Lipzen A."/>
            <person name="Chen C."/>
            <person name="Yanf M."/>
            <person name="Daum C."/>
            <person name="Ng V."/>
            <person name="Clum A."/>
            <person name="Ohm R."/>
            <person name="Martin F."/>
            <person name="Silar P."/>
            <person name="Natvig D."/>
            <person name="Lalanne C."/>
            <person name="Gautier V."/>
            <person name="Ament-Velasquez S.L."/>
            <person name="Kruys A."/>
            <person name="Hutchinson M.I."/>
            <person name="Powell A.J."/>
            <person name="Barry K."/>
            <person name="Miller A.N."/>
            <person name="Grigoriev I.V."/>
            <person name="Debuchy R."/>
            <person name="Gladieux P."/>
            <person name="Thoren M.H."/>
            <person name="Johannesson H."/>
        </authorList>
    </citation>
    <scope>NUCLEOTIDE SEQUENCE</scope>
    <source>
        <strain evidence="2">PSN293</strain>
    </source>
</reference>
<name>A0AAN6Y319_9PEZI</name>
<dbReference type="AlphaFoldDB" id="A0AAN6Y319"/>
<keyword evidence="3" id="KW-1185">Reference proteome</keyword>
<evidence type="ECO:0000313" key="3">
    <source>
        <dbReference type="Proteomes" id="UP001301769"/>
    </source>
</evidence>
<evidence type="ECO:0000313" key="2">
    <source>
        <dbReference type="EMBL" id="KAK4210335.1"/>
    </source>
</evidence>
<proteinExistence type="predicted"/>
<evidence type="ECO:0000256" key="1">
    <source>
        <dbReference type="SAM" id="MobiDB-lite"/>
    </source>
</evidence>
<feature type="region of interest" description="Disordered" evidence="1">
    <location>
        <begin position="285"/>
        <end position="372"/>
    </location>
</feature>